<accession>A0A9K3HZW6</accession>
<proteinExistence type="predicted"/>
<sequence>MPYSFKNRRCTRSSQVSYRGTLCLSRKSTKVNPHKPTKHMTLRSLLHLHSYSNVCLPHHAIRFP</sequence>
<dbReference type="Proteomes" id="UP000215914">
    <property type="component" value="Unassembled WGS sequence"/>
</dbReference>
<reference evidence="1" key="1">
    <citation type="journal article" date="2017" name="Nature">
        <title>The sunflower genome provides insights into oil metabolism, flowering and Asterid evolution.</title>
        <authorList>
            <person name="Badouin H."/>
            <person name="Gouzy J."/>
            <person name="Grassa C.J."/>
            <person name="Murat F."/>
            <person name="Staton S.E."/>
            <person name="Cottret L."/>
            <person name="Lelandais-Briere C."/>
            <person name="Owens G.L."/>
            <person name="Carrere S."/>
            <person name="Mayjonade B."/>
            <person name="Legrand L."/>
            <person name="Gill N."/>
            <person name="Kane N.C."/>
            <person name="Bowers J.E."/>
            <person name="Hubner S."/>
            <person name="Bellec A."/>
            <person name="Berard A."/>
            <person name="Berges H."/>
            <person name="Blanchet N."/>
            <person name="Boniface M.C."/>
            <person name="Brunel D."/>
            <person name="Catrice O."/>
            <person name="Chaidir N."/>
            <person name="Claudel C."/>
            <person name="Donnadieu C."/>
            <person name="Faraut T."/>
            <person name="Fievet G."/>
            <person name="Helmstetter N."/>
            <person name="King M."/>
            <person name="Knapp S.J."/>
            <person name="Lai Z."/>
            <person name="Le Paslier M.C."/>
            <person name="Lippi Y."/>
            <person name="Lorenzon L."/>
            <person name="Mandel J.R."/>
            <person name="Marage G."/>
            <person name="Marchand G."/>
            <person name="Marquand E."/>
            <person name="Bret-Mestries E."/>
            <person name="Morien E."/>
            <person name="Nambeesan S."/>
            <person name="Nguyen T."/>
            <person name="Pegot-Espagnet P."/>
            <person name="Pouilly N."/>
            <person name="Raftis F."/>
            <person name="Sallet E."/>
            <person name="Schiex T."/>
            <person name="Thomas J."/>
            <person name="Vandecasteele C."/>
            <person name="Vares D."/>
            <person name="Vear F."/>
            <person name="Vautrin S."/>
            <person name="Crespi M."/>
            <person name="Mangin B."/>
            <person name="Burke J.M."/>
            <person name="Salse J."/>
            <person name="Munos S."/>
            <person name="Vincourt P."/>
            <person name="Rieseberg L.H."/>
            <person name="Langlade N.B."/>
        </authorList>
    </citation>
    <scope>NUCLEOTIDE SEQUENCE</scope>
    <source>
        <tissue evidence="1">Leaves</tissue>
    </source>
</reference>
<dbReference type="EMBL" id="MNCJ02000325">
    <property type="protein sequence ID" value="KAF5787379.1"/>
    <property type="molecule type" value="Genomic_DNA"/>
</dbReference>
<name>A0A9K3HZW6_HELAN</name>
<protein>
    <submittedName>
        <fullName evidence="1">Uncharacterized protein</fullName>
    </submittedName>
</protein>
<evidence type="ECO:0000313" key="2">
    <source>
        <dbReference type="Proteomes" id="UP000215914"/>
    </source>
</evidence>
<reference evidence="1" key="2">
    <citation type="submission" date="2020-06" db="EMBL/GenBank/DDBJ databases">
        <title>Helianthus annuus Genome sequencing and assembly Release 2.</title>
        <authorList>
            <person name="Gouzy J."/>
            <person name="Langlade N."/>
            <person name="Munos S."/>
        </authorList>
    </citation>
    <scope>NUCLEOTIDE SEQUENCE</scope>
    <source>
        <tissue evidence="1">Leaves</tissue>
    </source>
</reference>
<dbReference type="Gramene" id="mRNA:HanXRQr2_Chr10g0452051">
    <property type="protein sequence ID" value="CDS:HanXRQr2_Chr10g0452051.1"/>
    <property type="gene ID" value="HanXRQr2_Chr10g0452051"/>
</dbReference>
<dbReference type="AlphaFoldDB" id="A0A9K3HZW6"/>
<gene>
    <name evidence="1" type="ORF">HanXRQr2_Chr10g0452051</name>
</gene>
<organism evidence="1 2">
    <name type="scientific">Helianthus annuus</name>
    <name type="common">Common sunflower</name>
    <dbReference type="NCBI Taxonomy" id="4232"/>
    <lineage>
        <taxon>Eukaryota</taxon>
        <taxon>Viridiplantae</taxon>
        <taxon>Streptophyta</taxon>
        <taxon>Embryophyta</taxon>
        <taxon>Tracheophyta</taxon>
        <taxon>Spermatophyta</taxon>
        <taxon>Magnoliopsida</taxon>
        <taxon>eudicotyledons</taxon>
        <taxon>Gunneridae</taxon>
        <taxon>Pentapetalae</taxon>
        <taxon>asterids</taxon>
        <taxon>campanulids</taxon>
        <taxon>Asterales</taxon>
        <taxon>Asteraceae</taxon>
        <taxon>Asteroideae</taxon>
        <taxon>Heliantheae alliance</taxon>
        <taxon>Heliantheae</taxon>
        <taxon>Helianthus</taxon>
    </lineage>
</organism>
<evidence type="ECO:0000313" key="1">
    <source>
        <dbReference type="EMBL" id="KAF5787379.1"/>
    </source>
</evidence>
<keyword evidence="2" id="KW-1185">Reference proteome</keyword>
<comment type="caution">
    <text evidence="1">The sequence shown here is derived from an EMBL/GenBank/DDBJ whole genome shotgun (WGS) entry which is preliminary data.</text>
</comment>